<dbReference type="PANTHER" id="PTHR24211:SF22">
    <property type="entry name" value="TESTIN"/>
    <property type="match status" value="1"/>
</dbReference>
<reference evidence="11 12" key="1">
    <citation type="submission" date="2024-05" db="EMBL/GenBank/DDBJ databases">
        <title>Genetic variation in Jamaican populations of the coffee berry borer (Hypothenemus hampei).</title>
        <authorList>
            <person name="Errbii M."/>
            <person name="Myrie A."/>
        </authorList>
    </citation>
    <scope>NUCLEOTIDE SEQUENCE [LARGE SCALE GENOMIC DNA]</scope>
    <source>
        <strain evidence="11">JA-Hopewell-2020-01-JO</strain>
        <tissue evidence="11">Whole body</tissue>
    </source>
</reference>
<dbReference type="InterPro" id="IPR010442">
    <property type="entry name" value="PET_domain"/>
</dbReference>
<organism evidence="11 12">
    <name type="scientific">Hypothenemus hampei</name>
    <name type="common">Coffee berry borer</name>
    <dbReference type="NCBI Taxonomy" id="57062"/>
    <lineage>
        <taxon>Eukaryota</taxon>
        <taxon>Metazoa</taxon>
        <taxon>Ecdysozoa</taxon>
        <taxon>Arthropoda</taxon>
        <taxon>Hexapoda</taxon>
        <taxon>Insecta</taxon>
        <taxon>Pterygota</taxon>
        <taxon>Neoptera</taxon>
        <taxon>Endopterygota</taxon>
        <taxon>Coleoptera</taxon>
        <taxon>Polyphaga</taxon>
        <taxon>Cucujiformia</taxon>
        <taxon>Curculionidae</taxon>
        <taxon>Scolytinae</taxon>
        <taxon>Hypothenemus</taxon>
    </lineage>
</organism>
<dbReference type="PROSITE" id="PS51303">
    <property type="entry name" value="PET"/>
    <property type="match status" value="1"/>
</dbReference>
<evidence type="ECO:0000256" key="5">
    <source>
        <dbReference type="ARBA" id="ARBA00022833"/>
    </source>
</evidence>
<evidence type="ECO:0000259" key="9">
    <source>
        <dbReference type="PROSITE" id="PS50023"/>
    </source>
</evidence>
<dbReference type="Proteomes" id="UP001566132">
    <property type="component" value="Unassembled WGS sequence"/>
</dbReference>
<dbReference type="SMART" id="SM00132">
    <property type="entry name" value="LIM"/>
    <property type="match status" value="3"/>
</dbReference>
<dbReference type="GO" id="GO:0005737">
    <property type="term" value="C:cytoplasm"/>
    <property type="evidence" value="ECO:0007669"/>
    <property type="project" value="UniProtKB-SubCell"/>
</dbReference>
<feature type="compositionally biased region" description="Polar residues" evidence="8">
    <location>
        <begin position="558"/>
        <end position="568"/>
    </location>
</feature>
<evidence type="ECO:0000313" key="11">
    <source>
        <dbReference type="EMBL" id="KAL1502382.1"/>
    </source>
</evidence>
<dbReference type="InterPro" id="IPR033724">
    <property type="entry name" value="PET_testin"/>
</dbReference>
<dbReference type="AlphaFoldDB" id="A0ABD1EUB7"/>
<keyword evidence="4" id="KW-0677">Repeat</keyword>
<dbReference type="Pfam" id="PF06297">
    <property type="entry name" value="PET"/>
    <property type="match status" value="1"/>
</dbReference>
<dbReference type="PROSITE" id="PS00478">
    <property type="entry name" value="LIM_DOMAIN_1"/>
    <property type="match status" value="2"/>
</dbReference>
<dbReference type="EMBL" id="JBDJPC010000005">
    <property type="protein sequence ID" value="KAL1502382.1"/>
    <property type="molecule type" value="Genomic_DNA"/>
</dbReference>
<evidence type="ECO:0000313" key="12">
    <source>
        <dbReference type="Proteomes" id="UP001566132"/>
    </source>
</evidence>
<dbReference type="FunFam" id="2.10.110.10:FF:000005">
    <property type="entry name" value="Testin isoform 1"/>
    <property type="match status" value="1"/>
</dbReference>
<evidence type="ECO:0000256" key="8">
    <source>
        <dbReference type="SAM" id="MobiDB-lite"/>
    </source>
</evidence>
<dbReference type="Pfam" id="PF00412">
    <property type="entry name" value="LIM"/>
    <property type="match status" value="3"/>
</dbReference>
<dbReference type="InterPro" id="IPR047120">
    <property type="entry name" value="Pk/Esn/Tes"/>
</dbReference>
<keyword evidence="2" id="KW-0963">Cytoplasm</keyword>
<protein>
    <recommendedName>
        <fullName evidence="13">Testin</fullName>
    </recommendedName>
</protein>
<feature type="domain" description="PET" evidence="10">
    <location>
        <begin position="87"/>
        <end position="194"/>
    </location>
</feature>
<dbReference type="CDD" id="cd09829">
    <property type="entry name" value="PET_testin"/>
    <property type="match status" value="1"/>
</dbReference>
<keyword evidence="3 7" id="KW-0479">Metal-binding</keyword>
<dbReference type="SUPFAM" id="SSF57716">
    <property type="entry name" value="Glucocorticoid receptor-like (DNA-binding domain)"/>
    <property type="match status" value="2"/>
</dbReference>
<dbReference type="PANTHER" id="PTHR24211">
    <property type="entry name" value="LIM DOMAIN-CONTAINING PROTEIN"/>
    <property type="match status" value="1"/>
</dbReference>
<dbReference type="Gene3D" id="2.10.110.10">
    <property type="entry name" value="Cysteine Rich Protein"/>
    <property type="match status" value="3"/>
</dbReference>
<feature type="region of interest" description="Disordered" evidence="8">
    <location>
        <begin position="317"/>
        <end position="343"/>
    </location>
</feature>
<gene>
    <name evidence="11" type="ORF">ABEB36_007529</name>
</gene>
<evidence type="ECO:0000256" key="7">
    <source>
        <dbReference type="PROSITE-ProRule" id="PRU00125"/>
    </source>
</evidence>
<evidence type="ECO:0008006" key="13">
    <source>
        <dbReference type="Google" id="ProtNLM"/>
    </source>
</evidence>
<evidence type="ECO:0000256" key="4">
    <source>
        <dbReference type="ARBA" id="ARBA00022737"/>
    </source>
</evidence>
<comment type="caution">
    <text evidence="11">The sequence shown here is derived from an EMBL/GenBank/DDBJ whole genome shotgun (WGS) entry which is preliminary data.</text>
</comment>
<evidence type="ECO:0000256" key="6">
    <source>
        <dbReference type="ARBA" id="ARBA00023038"/>
    </source>
</evidence>
<feature type="region of interest" description="Disordered" evidence="8">
    <location>
        <begin position="558"/>
        <end position="583"/>
    </location>
</feature>
<keyword evidence="12" id="KW-1185">Reference proteome</keyword>
<sequence>MSGEIVVPETPNWLKDLEEKREKRIKARLGHEAGAGAPCLKCGTDCPGLDLHFWRKACKICRCPKEEHDVHDDDIYGWAQFQLLGSKPNKIKTKIVLPGKNDEVELEWAPKGQKDTVDKYLKTLAPENLPVKGSQAAQNRKQLLQKQIPIHDIDPSLCHELNEDEVSKMEEYIAHIKNSSVGVGQLVNLSNIIRGNLHNISPEEAHIIAAKYSKGVPINEIVKLQSDLAHTLEKIAINSPKGLRQMQPTKPFVNTEENVVNVTPSSKYKDITHPWYANSSPNSRLLNSQCAENLTQNNRTPSNYEIDERLLKGTNFNPSLTPGQFISNRPTVNANRPLENQNIGQPSFSQHLKENKTQQYGFENPYFNRKPVMQNLEQLQNYKIQDESQEQETPKNVKDLIYSTYDIRQGPVQKDLELEHKNLVNTLPNFDSNILPNTYKHDPSVIQHEHRLGITNEKSQNYDPVTEKSLVGDFGFESPSMNLSGNNRKPLTSFSPNNLHINEESVNPQQLNIGGIRDLKPDPGNVKLTGSNRKPLSSFTPNRFNVNEESVNPQQMNIGSIKDQTPDSLNKGLSGRNRKPLTSLTPNRFRINEESLNPQQINIGAIQDLEPDIYSGDDLAAYVQDESQSDKSYPPETINEILNNINLPDCHYCKKPFEENEFAVTIDRANALFHAHCFKCAGCNQSLADNIYFYDKESNNIYCGRDYAKIRGYPRCSACDELIFTKEYCLAENSTFHLKHFCCIQCDTPLAGQEYTLEDEKPYCLPCFESTKAAKCGTCEKVIKPDERGCQLNGVHFHAEDDCFRCIVCSLPLMGKKLLLRNEKLYCSHECFNSVKM</sequence>
<proteinExistence type="predicted"/>
<keyword evidence="5 7" id="KW-0862">Zinc</keyword>
<comment type="subcellular location">
    <subcellularLocation>
        <location evidence="1">Cytoplasm</location>
    </subcellularLocation>
</comment>
<feature type="domain" description="LIM zinc-binding" evidence="9">
    <location>
        <begin position="648"/>
        <end position="713"/>
    </location>
</feature>
<evidence type="ECO:0000256" key="2">
    <source>
        <dbReference type="ARBA" id="ARBA00022490"/>
    </source>
</evidence>
<evidence type="ECO:0000256" key="3">
    <source>
        <dbReference type="ARBA" id="ARBA00022723"/>
    </source>
</evidence>
<accession>A0ABD1EUB7</accession>
<dbReference type="InterPro" id="IPR001781">
    <property type="entry name" value="Znf_LIM"/>
</dbReference>
<feature type="domain" description="LIM zinc-binding" evidence="9">
    <location>
        <begin position="714"/>
        <end position="774"/>
    </location>
</feature>
<dbReference type="GO" id="GO:0046872">
    <property type="term" value="F:metal ion binding"/>
    <property type="evidence" value="ECO:0007669"/>
    <property type="project" value="UniProtKB-KW"/>
</dbReference>
<evidence type="ECO:0000256" key="1">
    <source>
        <dbReference type="ARBA" id="ARBA00004496"/>
    </source>
</evidence>
<name>A0ABD1EUB7_HYPHA</name>
<keyword evidence="6 7" id="KW-0440">LIM domain</keyword>
<dbReference type="CDD" id="cd09341">
    <property type="entry name" value="LIM2_Testin_like"/>
    <property type="match status" value="1"/>
</dbReference>
<evidence type="ECO:0000259" key="10">
    <source>
        <dbReference type="PROSITE" id="PS51303"/>
    </source>
</evidence>
<dbReference type="PROSITE" id="PS50023">
    <property type="entry name" value="LIM_DOMAIN_2"/>
    <property type="match status" value="2"/>
</dbReference>